<keyword evidence="2" id="KW-1185">Reference proteome</keyword>
<dbReference type="AlphaFoldDB" id="A0A429VBU5"/>
<reference evidence="1 2" key="1">
    <citation type="submission" date="2018-12" db="EMBL/GenBank/DDBJ databases">
        <title>Sphingomonas sp. HMF7854 Genome sequencing and assembly.</title>
        <authorList>
            <person name="Cha I."/>
            <person name="Kang H."/>
            <person name="Kim H."/>
            <person name="Kang J."/>
            <person name="Joh K."/>
        </authorList>
    </citation>
    <scope>NUCLEOTIDE SEQUENCE [LARGE SCALE GENOMIC DNA]</scope>
    <source>
        <strain evidence="1 2">HMF7854</strain>
    </source>
</reference>
<evidence type="ECO:0000313" key="2">
    <source>
        <dbReference type="Proteomes" id="UP000274661"/>
    </source>
</evidence>
<name>A0A429VBU5_9SPHN</name>
<dbReference type="Proteomes" id="UP000274661">
    <property type="component" value="Unassembled WGS sequence"/>
</dbReference>
<protein>
    <submittedName>
        <fullName evidence="1">Uncharacterized protein</fullName>
    </submittedName>
</protein>
<dbReference type="OrthoDB" id="980389at2"/>
<organism evidence="1 2">
    <name type="scientific">Sphingomonas ginkgonis</name>
    <dbReference type="NCBI Taxonomy" id="2315330"/>
    <lineage>
        <taxon>Bacteria</taxon>
        <taxon>Pseudomonadati</taxon>
        <taxon>Pseudomonadota</taxon>
        <taxon>Alphaproteobacteria</taxon>
        <taxon>Sphingomonadales</taxon>
        <taxon>Sphingomonadaceae</taxon>
        <taxon>Sphingomonas</taxon>
    </lineage>
</organism>
<dbReference type="RefSeq" id="WP_126719174.1">
    <property type="nucleotide sequence ID" value="NZ_RWJF01000001.1"/>
</dbReference>
<sequence length="180" mass="20345">MQGFLAALKLDALHPLYGHYDADTATDQPEENLLVYRGDKPTFISVYGSLKTPEVRSQVPAPIVTLYDTLKNVNLRPNAEWLPDRIEVMVWPYNYAPDASTKWPTNLPDLNDPRTIKRGDSFSIYIPSSKLAEVRALLARRTEKGAIKINGKKWAASIRFPFPTERLWLAPNPEAKHASD</sequence>
<accession>A0A429VBU5</accession>
<dbReference type="EMBL" id="RWJF01000001">
    <property type="protein sequence ID" value="RST31346.1"/>
    <property type="molecule type" value="Genomic_DNA"/>
</dbReference>
<gene>
    <name evidence="1" type="ORF">HMF7854_11220</name>
</gene>
<evidence type="ECO:0000313" key="1">
    <source>
        <dbReference type="EMBL" id="RST31346.1"/>
    </source>
</evidence>
<proteinExistence type="predicted"/>
<comment type="caution">
    <text evidence="1">The sequence shown here is derived from an EMBL/GenBank/DDBJ whole genome shotgun (WGS) entry which is preliminary data.</text>
</comment>